<evidence type="ECO:0000313" key="4">
    <source>
        <dbReference type="Proteomes" id="UP000030748"/>
    </source>
</evidence>
<dbReference type="PhylomeDB" id="A0A022QPS4"/>
<evidence type="ECO:0000313" key="3">
    <source>
        <dbReference type="EMBL" id="EYU28470.1"/>
    </source>
</evidence>
<dbReference type="PANTHER" id="PTHR11220:SF59">
    <property type="entry name" value="HEME-BINDING PROTEIN 2-LIKE"/>
    <property type="match status" value="1"/>
</dbReference>
<dbReference type="AlphaFoldDB" id="A0A022QPS4"/>
<comment type="similarity">
    <text evidence="1">Belongs to the HEBP family.</text>
</comment>
<evidence type="ECO:0000256" key="2">
    <source>
        <dbReference type="SAM" id="SignalP"/>
    </source>
</evidence>
<dbReference type="OMA" id="HCEVWYV"/>
<proteinExistence type="inferred from homology"/>
<dbReference type="InterPro" id="IPR011256">
    <property type="entry name" value="Reg_factor_effector_dom_sf"/>
</dbReference>
<dbReference type="PANTHER" id="PTHR11220">
    <property type="entry name" value="HEME-BINDING PROTEIN-RELATED"/>
    <property type="match status" value="1"/>
</dbReference>
<dbReference type="Proteomes" id="UP000030748">
    <property type="component" value="Unassembled WGS sequence"/>
</dbReference>
<dbReference type="SUPFAM" id="SSF55136">
    <property type="entry name" value="Probable bacterial effector-binding domain"/>
    <property type="match status" value="1"/>
</dbReference>
<evidence type="ECO:0008006" key="5">
    <source>
        <dbReference type="Google" id="ProtNLM"/>
    </source>
</evidence>
<dbReference type="OrthoDB" id="6424451at2759"/>
<gene>
    <name evidence="3" type="ORF">MIMGU_mgv1a013789mg</name>
</gene>
<evidence type="ECO:0000256" key="1">
    <source>
        <dbReference type="ARBA" id="ARBA00009817"/>
    </source>
</evidence>
<dbReference type="Pfam" id="PF04832">
    <property type="entry name" value="SOUL"/>
    <property type="match status" value="1"/>
</dbReference>
<sequence>MRGTSISVLVILVLFCCKINTEGKGYKEAFNCRELECPKYEVMHSGKQFEVRKYEVSTWMSTPTINSTSYSDAVARGFNMLFAYIQGNNYKSAKIEMTAPVLVDVHPSTGPFCNSTFVVNFYVPQKYQKYPPGSSQLRPAKLPRQKYGIVRRFGGFMNDGNIASEAMALKKSVKGTPWESSFGKSYSVAGYNSPFEYDNRVNEVIFWSNN</sequence>
<dbReference type="InterPro" id="IPR006917">
    <property type="entry name" value="SOUL_heme-bd"/>
</dbReference>
<name>A0A022QPS4_ERYGU</name>
<keyword evidence="4" id="KW-1185">Reference proteome</keyword>
<protein>
    <recommendedName>
        <fullName evidence="5">SOUL heme-binding protein</fullName>
    </recommendedName>
</protein>
<dbReference type="eggNOG" id="ENOG502RZYR">
    <property type="taxonomic scope" value="Eukaryota"/>
</dbReference>
<accession>A0A022QPS4</accession>
<feature type="chain" id="PRO_5001504419" description="SOUL heme-binding protein" evidence="2">
    <location>
        <begin position="24"/>
        <end position="210"/>
    </location>
</feature>
<dbReference type="KEGG" id="egt:105968169"/>
<keyword evidence="2" id="KW-0732">Signal</keyword>
<feature type="signal peptide" evidence="2">
    <location>
        <begin position="1"/>
        <end position="23"/>
    </location>
</feature>
<dbReference type="FunFam" id="3.20.80.10:FF:000002">
    <property type="entry name" value="Heme-binding protein 2"/>
    <property type="match status" value="1"/>
</dbReference>
<dbReference type="EMBL" id="KI631414">
    <property type="protein sequence ID" value="EYU28470.1"/>
    <property type="molecule type" value="Genomic_DNA"/>
</dbReference>
<dbReference type="Gene3D" id="3.20.80.10">
    <property type="entry name" value="Regulatory factor, effector binding domain"/>
    <property type="match status" value="1"/>
</dbReference>
<reference evidence="3 4" key="1">
    <citation type="journal article" date="2013" name="Proc. Natl. Acad. Sci. U.S.A.">
        <title>Fine-scale variation in meiotic recombination in Mimulus inferred from population shotgun sequencing.</title>
        <authorList>
            <person name="Hellsten U."/>
            <person name="Wright K.M."/>
            <person name="Jenkins J."/>
            <person name="Shu S."/>
            <person name="Yuan Y."/>
            <person name="Wessler S.R."/>
            <person name="Schmutz J."/>
            <person name="Willis J.H."/>
            <person name="Rokhsar D.S."/>
        </authorList>
    </citation>
    <scope>NUCLEOTIDE SEQUENCE [LARGE SCALE GENOMIC DNA]</scope>
    <source>
        <strain evidence="4">cv. DUN x IM62</strain>
    </source>
</reference>
<organism evidence="3 4">
    <name type="scientific">Erythranthe guttata</name>
    <name type="common">Yellow monkey flower</name>
    <name type="synonym">Mimulus guttatus</name>
    <dbReference type="NCBI Taxonomy" id="4155"/>
    <lineage>
        <taxon>Eukaryota</taxon>
        <taxon>Viridiplantae</taxon>
        <taxon>Streptophyta</taxon>
        <taxon>Embryophyta</taxon>
        <taxon>Tracheophyta</taxon>
        <taxon>Spermatophyta</taxon>
        <taxon>Magnoliopsida</taxon>
        <taxon>eudicotyledons</taxon>
        <taxon>Gunneridae</taxon>
        <taxon>Pentapetalae</taxon>
        <taxon>asterids</taxon>
        <taxon>lamiids</taxon>
        <taxon>Lamiales</taxon>
        <taxon>Phrymaceae</taxon>
        <taxon>Erythranthe</taxon>
    </lineage>
</organism>